<comment type="caution">
    <text evidence="2">The sequence shown here is derived from an EMBL/GenBank/DDBJ whole genome shotgun (WGS) entry which is preliminary data.</text>
</comment>
<evidence type="ECO:0000313" key="3">
    <source>
        <dbReference type="Proteomes" id="UP000475214"/>
    </source>
</evidence>
<gene>
    <name evidence="2" type="ORF">G1H10_15285</name>
</gene>
<evidence type="ECO:0000313" key="2">
    <source>
        <dbReference type="EMBL" id="NEE01534.1"/>
    </source>
</evidence>
<organism evidence="2 3">
    <name type="scientific">Phytoactinopolyspora halotolerans</name>
    <dbReference type="NCBI Taxonomy" id="1981512"/>
    <lineage>
        <taxon>Bacteria</taxon>
        <taxon>Bacillati</taxon>
        <taxon>Actinomycetota</taxon>
        <taxon>Actinomycetes</taxon>
        <taxon>Jiangellales</taxon>
        <taxon>Jiangellaceae</taxon>
        <taxon>Phytoactinopolyspora</taxon>
    </lineage>
</organism>
<dbReference type="Gene3D" id="3.40.50.1820">
    <property type="entry name" value="alpha/beta hydrolase"/>
    <property type="match status" value="1"/>
</dbReference>
<dbReference type="PRINTS" id="PR00412">
    <property type="entry name" value="EPOXHYDRLASE"/>
</dbReference>
<keyword evidence="2" id="KW-0378">Hydrolase</keyword>
<protein>
    <submittedName>
        <fullName evidence="2">Alpha/beta hydrolase</fullName>
    </submittedName>
</protein>
<proteinExistence type="predicted"/>
<feature type="domain" description="AB hydrolase-1" evidence="1">
    <location>
        <begin position="20"/>
        <end position="250"/>
    </location>
</feature>
<dbReference type="GO" id="GO:0016787">
    <property type="term" value="F:hydrolase activity"/>
    <property type="evidence" value="ECO:0007669"/>
    <property type="project" value="UniProtKB-KW"/>
</dbReference>
<name>A0A6L9SA68_9ACTN</name>
<dbReference type="InterPro" id="IPR000639">
    <property type="entry name" value="Epox_hydrolase-like"/>
</dbReference>
<dbReference type="Proteomes" id="UP000475214">
    <property type="component" value="Unassembled WGS sequence"/>
</dbReference>
<dbReference type="PANTHER" id="PTHR43798">
    <property type="entry name" value="MONOACYLGLYCEROL LIPASE"/>
    <property type="match status" value="1"/>
</dbReference>
<accession>A0A6L9SA68</accession>
<dbReference type="InterPro" id="IPR029058">
    <property type="entry name" value="AB_hydrolase_fold"/>
</dbReference>
<dbReference type="InterPro" id="IPR050266">
    <property type="entry name" value="AB_hydrolase_sf"/>
</dbReference>
<dbReference type="PRINTS" id="PR00111">
    <property type="entry name" value="ABHYDROLASE"/>
</dbReference>
<dbReference type="Pfam" id="PF00561">
    <property type="entry name" value="Abhydrolase_1"/>
    <property type="match status" value="1"/>
</dbReference>
<keyword evidence="3" id="KW-1185">Reference proteome</keyword>
<evidence type="ECO:0000259" key="1">
    <source>
        <dbReference type="Pfam" id="PF00561"/>
    </source>
</evidence>
<dbReference type="EMBL" id="JAAGOA010000010">
    <property type="protein sequence ID" value="NEE01534.1"/>
    <property type="molecule type" value="Genomic_DNA"/>
</dbReference>
<sequence length="274" mass="28921">MQHVNLPDVELEFHSAGQGPPVLLIHGGNTARGFEPLARQPELVDRYQVVWYCRRGYAGSSPVTGSTSIAEQAVDALQLIDHLELDGIHLIGHSLGGQIALELAATAPDRIRSLTLMEPLLQDVPSAPAFLGGIAPAMEAYQEGRVADAARIMFETVAGPEWPRVVASVPSAYDDAVRDSPTFFGAESAALAQWSFDAERASNITAPVLSVVGSASGPFFAEGRELLHSWFPGCTDADVDATHFLPLEKPGAVADVLAGFLATVDASQPSGGRA</sequence>
<dbReference type="AlphaFoldDB" id="A0A6L9SA68"/>
<dbReference type="SUPFAM" id="SSF53474">
    <property type="entry name" value="alpha/beta-Hydrolases"/>
    <property type="match status" value="1"/>
</dbReference>
<dbReference type="RefSeq" id="WP_163739287.1">
    <property type="nucleotide sequence ID" value="NZ_JAAGOA010000010.1"/>
</dbReference>
<dbReference type="InterPro" id="IPR000073">
    <property type="entry name" value="AB_hydrolase_1"/>
</dbReference>
<reference evidence="2 3" key="1">
    <citation type="submission" date="2020-02" db="EMBL/GenBank/DDBJ databases">
        <authorList>
            <person name="Li X.-J."/>
            <person name="Han X.-M."/>
        </authorList>
    </citation>
    <scope>NUCLEOTIDE SEQUENCE [LARGE SCALE GENOMIC DNA]</scope>
    <source>
        <strain evidence="2 3">CCTCC AB 2017055</strain>
    </source>
</reference>